<protein>
    <submittedName>
        <fullName evidence="1">Uncharacterized protein</fullName>
    </submittedName>
</protein>
<organism evidence="1">
    <name type="scientific">Rhizophora mucronata</name>
    <name type="common">Asiatic mangrove</name>
    <dbReference type="NCBI Taxonomy" id="61149"/>
    <lineage>
        <taxon>Eukaryota</taxon>
        <taxon>Viridiplantae</taxon>
        <taxon>Streptophyta</taxon>
        <taxon>Embryophyta</taxon>
        <taxon>Tracheophyta</taxon>
        <taxon>Spermatophyta</taxon>
        <taxon>Magnoliopsida</taxon>
        <taxon>eudicotyledons</taxon>
        <taxon>Gunneridae</taxon>
        <taxon>Pentapetalae</taxon>
        <taxon>rosids</taxon>
        <taxon>fabids</taxon>
        <taxon>Malpighiales</taxon>
        <taxon>Rhizophoraceae</taxon>
        <taxon>Rhizophora</taxon>
    </lineage>
</organism>
<dbReference type="EMBL" id="GGEC01088405">
    <property type="protein sequence ID" value="MBX68889.1"/>
    <property type="molecule type" value="Transcribed_RNA"/>
</dbReference>
<accession>A0A2P2QPE5</accession>
<dbReference type="AlphaFoldDB" id="A0A2P2QPE5"/>
<evidence type="ECO:0000313" key="1">
    <source>
        <dbReference type="EMBL" id="MBX68889.1"/>
    </source>
</evidence>
<proteinExistence type="predicted"/>
<name>A0A2P2QPE5_RHIMU</name>
<reference evidence="1" key="1">
    <citation type="submission" date="2018-02" db="EMBL/GenBank/DDBJ databases">
        <title>Rhizophora mucronata_Transcriptome.</title>
        <authorList>
            <person name="Meera S.P."/>
            <person name="Sreeshan A."/>
            <person name="Augustine A."/>
        </authorList>
    </citation>
    <scope>NUCLEOTIDE SEQUENCE</scope>
    <source>
        <tissue evidence="1">Leaf</tissue>
    </source>
</reference>
<sequence>MSCMFSECSVKCNLIIEIFWLLEVRRREKVSHISEGKNQGKGERVLCSVIVEIYLEQNLSQQSGRRTIKTKDTCFSGGVVNLCELVYVKT</sequence>